<name>A0A4Y7L9I1_PAPSO</name>
<evidence type="ECO:0000313" key="2">
    <source>
        <dbReference type="Proteomes" id="UP000316621"/>
    </source>
</evidence>
<dbReference type="Proteomes" id="UP000316621">
    <property type="component" value="Chromosome 10"/>
</dbReference>
<sequence length="137" mass="15349">MKEITLVKKTPENILEDQDLLDELQDHVESIDMENDPDVTARTAHGVISCNLANGYGALRDALDSDDVRFQRLARFGGPRGGAPGEFEGVKGSQRRSRFLPRTCYKLRGFCYFGSQELIDKMDILGNSTNPSERKNL</sequence>
<protein>
    <submittedName>
        <fullName evidence="1">Uncharacterized protein</fullName>
    </submittedName>
</protein>
<dbReference type="Gramene" id="RZC81896">
    <property type="protein sequence ID" value="RZC81896"/>
    <property type="gene ID" value="C5167_044463"/>
</dbReference>
<evidence type="ECO:0000313" key="1">
    <source>
        <dbReference type="EMBL" id="RZC81896.1"/>
    </source>
</evidence>
<dbReference type="STRING" id="3469.A0A4Y7L9I1"/>
<dbReference type="EMBL" id="CM010724">
    <property type="protein sequence ID" value="RZC81896.1"/>
    <property type="molecule type" value="Genomic_DNA"/>
</dbReference>
<organism evidence="1 2">
    <name type="scientific">Papaver somniferum</name>
    <name type="common">Opium poppy</name>
    <dbReference type="NCBI Taxonomy" id="3469"/>
    <lineage>
        <taxon>Eukaryota</taxon>
        <taxon>Viridiplantae</taxon>
        <taxon>Streptophyta</taxon>
        <taxon>Embryophyta</taxon>
        <taxon>Tracheophyta</taxon>
        <taxon>Spermatophyta</taxon>
        <taxon>Magnoliopsida</taxon>
        <taxon>Ranunculales</taxon>
        <taxon>Papaveraceae</taxon>
        <taxon>Papaveroideae</taxon>
        <taxon>Papaver</taxon>
    </lineage>
</organism>
<proteinExistence type="predicted"/>
<gene>
    <name evidence="1" type="ORF">C5167_044463</name>
</gene>
<reference evidence="1 2" key="1">
    <citation type="journal article" date="2018" name="Science">
        <title>The opium poppy genome and morphinan production.</title>
        <authorList>
            <person name="Guo L."/>
            <person name="Winzer T."/>
            <person name="Yang X."/>
            <person name="Li Y."/>
            <person name="Ning Z."/>
            <person name="He Z."/>
            <person name="Teodor R."/>
            <person name="Lu Y."/>
            <person name="Bowser T.A."/>
            <person name="Graham I.A."/>
            <person name="Ye K."/>
        </authorList>
    </citation>
    <scope>NUCLEOTIDE SEQUENCE [LARGE SCALE GENOMIC DNA]</scope>
    <source>
        <strain evidence="2">cv. HN1</strain>
        <tissue evidence="1">Leaves</tissue>
    </source>
</reference>
<keyword evidence="2" id="KW-1185">Reference proteome</keyword>
<dbReference type="AlphaFoldDB" id="A0A4Y7L9I1"/>
<accession>A0A4Y7L9I1</accession>